<organism evidence="1 2">
    <name type="scientific">Streblomastix strix</name>
    <dbReference type="NCBI Taxonomy" id="222440"/>
    <lineage>
        <taxon>Eukaryota</taxon>
        <taxon>Metamonada</taxon>
        <taxon>Preaxostyla</taxon>
        <taxon>Oxymonadida</taxon>
        <taxon>Streblomastigidae</taxon>
        <taxon>Streblomastix</taxon>
    </lineage>
</organism>
<protein>
    <submittedName>
        <fullName evidence="1">Uncharacterized protein</fullName>
    </submittedName>
</protein>
<evidence type="ECO:0000313" key="2">
    <source>
        <dbReference type="Proteomes" id="UP000324800"/>
    </source>
</evidence>
<evidence type="ECO:0000313" key="1">
    <source>
        <dbReference type="EMBL" id="KAA6384534.1"/>
    </source>
</evidence>
<name>A0A5J4VPP6_9EUKA</name>
<dbReference type="EMBL" id="SNRW01005712">
    <property type="protein sequence ID" value="KAA6384534.1"/>
    <property type="molecule type" value="Genomic_DNA"/>
</dbReference>
<accession>A0A5J4VPP6</accession>
<reference evidence="1 2" key="1">
    <citation type="submission" date="2019-03" db="EMBL/GenBank/DDBJ databases">
        <title>Single cell metagenomics reveals metabolic interactions within the superorganism composed of flagellate Streblomastix strix and complex community of Bacteroidetes bacteria on its surface.</title>
        <authorList>
            <person name="Treitli S.C."/>
            <person name="Kolisko M."/>
            <person name="Husnik F."/>
            <person name="Keeling P."/>
            <person name="Hampl V."/>
        </authorList>
    </citation>
    <scope>NUCLEOTIDE SEQUENCE [LARGE SCALE GENOMIC DNA]</scope>
    <source>
        <strain evidence="1">ST1C</strain>
    </source>
</reference>
<dbReference type="AlphaFoldDB" id="A0A5J4VPP6"/>
<dbReference type="Proteomes" id="UP000324800">
    <property type="component" value="Unassembled WGS sequence"/>
</dbReference>
<proteinExistence type="predicted"/>
<gene>
    <name evidence="1" type="ORF">EZS28_019936</name>
</gene>
<comment type="caution">
    <text evidence="1">The sequence shown here is derived from an EMBL/GenBank/DDBJ whole genome shotgun (WGS) entry which is preliminary data.</text>
</comment>
<sequence>MGSTPLPPAKQFQFYNSPINTPGLLGRTYHIGIQLTQRSGSDTTAGQNCFNSTIVQLTRFVRWRFGGNGTVSILQQSNQHGKFNQPPDKLLLCFNSTIVQLTHLVRCANDEAESGFNSTIVQLTH</sequence>